<keyword evidence="5" id="KW-0998">Cell outer membrane</keyword>
<evidence type="ECO:0000256" key="6">
    <source>
        <dbReference type="RuleBase" id="RU004003"/>
    </source>
</evidence>
<protein>
    <recommendedName>
        <fullName evidence="11">Secretin/TonB short N-terminal domain-containing protein</fullName>
    </recommendedName>
</protein>
<dbReference type="Proteomes" id="UP000247099">
    <property type="component" value="Unassembled WGS sequence"/>
</dbReference>
<dbReference type="Gene3D" id="3.55.50.30">
    <property type="match status" value="1"/>
</dbReference>
<comment type="similarity">
    <text evidence="6">Belongs to the bacterial secretin family.</text>
</comment>
<keyword evidence="13" id="KW-1185">Reference proteome</keyword>
<dbReference type="InParanoid" id="A0A317ZCS2"/>
<dbReference type="EMBL" id="QHJQ01000014">
    <property type="protein sequence ID" value="PXA02985.1"/>
    <property type="molecule type" value="Genomic_DNA"/>
</dbReference>
<keyword evidence="8" id="KW-0175">Coiled coil</keyword>
<accession>A0A317ZCS2</accession>
<dbReference type="PRINTS" id="PR00811">
    <property type="entry name" value="BCTERIALGSPD"/>
</dbReference>
<dbReference type="Gene3D" id="3.30.1370.120">
    <property type="match status" value="1"/>
</dbReference>
<dbReference type="InterPro" id="IPR001775">
    <property type="entry name" value="GspD/PilQ"/>
</dbReference>
<evidence type="ECO:0000256" key="3">
    <source>
        <dbReference type="ARBA" id="ARBA00022729"/>
    </source>
</evidence>
<dbReference type="SMART" id="SM00965">
    <property type="entry name" value="STN"/>
    <property type="match status" value="1"/>
</dbReference>
<evidence type="ECO:0000256" key="4">
    <source>
        <dbReference type="ARBA" id="ARBA00023136"/>
    </source>
</evidence>
<evidence type="ECO:0000256" key="1">
    <source>
        <dbReference type="ARBA" id="ARBA00004370"/>
    </source>
</evidence>
<dbReference type="Pfam" id="PF00263">
    <property type="entry name" value="Secretin"/>
    <property type="match status" value="1"/>
</dbReference>
<comment type="caution">
    <text evidence="12">The sequence shown here is derived from an EMBL/GenBank/DDBJ whole genome shotgun (WGS) entry which is preliminary data.</text>
</comment>
<reference evidence="12 13" key="1">
    <citation type="submission" date="2018-05" db="EMBL/GenBank/DDBJ databases">
        <title>Coraliomargarita sinensis sp. nov., isolated from a marine solar saltern.</title>
        <authorList>
            <person name="Zhou L.Y."/>
        </authorList>
    </citation>
    <scope>NUCLEOTIDE SEQUENCE [LARGE SCALE GENOMIC DNA]</scope>
    <source>
        <strain evidence="12 13">WN38</strain>
    </source>
</reference>
<comment type="subcellular location">
    <subcellularLocation>
        <location evidence="7">Cell outer membrane</location>
    </subcellularLocation>
    <subcellularLocation>
        <location evidence="1">Membrane</location>
    </subcellularLocation>
</comment>
<dbReference type="InterPro" id="IPR004846">
    <property type="entry name" value="T2SS/T3SS_dom"/>
</dbReference>
<keyword evidence="3 10" id="KW-0732">Signal</keyword>
<evidence type="ECO:0000256" key="8">
    <source>
        <dbReference type="SAM" id="Coils"/>
    </source>
</evidence>
<evidence type="ECO:0000256" key="7">
    <source>
        <dbReference type="RuleBase" id="RU004004"/>
    </source>
</evidence>
<dbReference type="GO" id="GO:0009306">
    <property type="term" value="P:protein secretion"/>
    <property type="evidence" value="ECO:0007669"/>
    <property type="project" value="InterPro"/>
</dbReference>
<keyword evidence="4" id="KW-0472">Membrane</keyword>
<feature type="signal peptide" evidence="10">
    <location>
        <begin position="1"/>
        <end position="22"/>
    </location>
</feature>
<dbReference type="Pfam" id="PF03958">
    <property type="entry name" value="Secretin_N"/>
    <property type="match status" value="1"/>
</dbReference>
<organism evidence="12 13">
    <name type="scientific">Coraliomargarita sinensis</name>
    <dbReference type="NCBI Taxonomy" id="2174842"/>
    <lineage>
        <taxon>Bacteria</taxon>
        <taxon>Pseudomonadati</taxon>
        <taxon>Verrucomicrobiota</taxon>
        <taxon>Opitutia</taxon>
        <taxon>Puniceicoccales</taxon>
        <taxon>Coraliomargaritaceae</taxon>
        <taxon>Coraliomargarita</taxon>
    </lineage>
</organism>
<evidence type="ECO:0000313" key="12">
    <source>
        <dbReference type="EMBL" id="PXA02985.1"/>
    </source>
</evidence>
<evidence type="ECO:0000313" key="13">
    <source>
        <dbReference type="Proteomes" id="UP000247099"/>
    </source>
</evidence>
<evidence type="ECO:0000256" key="10">
    <source>
        <dbReference type="SAM" id="SignalP"/>
    </source>
</evidence>
<feature type="domain" description="Secretin/TonB short N-terminal" evidence="11">
    <location>
        <begin position="134"/>
        <end position="182"/>
    </location>
</feature>
<sequence length="603" mass="66447">MKKHTRPLIFLSTFLAMWVQVAAQNAGEIDLSDVVVVEDTQPDATSAEVSEEPATVVEIPDEEIEGASIDVEAPVIPEATEELSGETEVVLEIPGQDDQTPGEATMASEETISVDFPDEDVRTILRNVADLFDLNLVIPDTLQGRTSVKLRNITWRQVFEVVLDPLGFTYVEDRNIIRIKSIEELTTEPVDTRVFVVNFARAEEIQGSIAPLVDAAAGGQIKVDKRSNALVITERPSRMNKIQEIIERLDKPNQQVMIESKFIEVTNSDTKNVGVNWAFLQGYSASAGPFDRNWSRERSQTTNTDSGVVDDESFTTAGGPTEEQSTTFAEDVAKVASTSRLDTAVFSASEFNVVISALNENNDSELVSNPTVVTMDNTEASIEIVTEVPQVEFEFNEETGTTRAVGLAEPLKFGTEILVTPQVNAAGFINLKITPEVSNQIGIQETDFGEQPILSTRKATTNVMIKDGYTLALGGLTQNENTKSGTKVPVLGDLPGVGRLFRSDSDELTQRNLIIFITARTLNPDGSTYRDIVDPRKLDEMGISPADLPGYKVPEGQKELLQQLEEYRIEKQASEAREDAQARIKRIEYAKEQAEKERASEQR</sequence>
<evidence type="ECO:0000256" key="2">
    <source>
        <dbReference type="ARBA" id="ARBA00022448"/>
    </source>
</evidence>
<evidence type="ECO:0000259" key="11">
    <source>
        <dbReference type="SMART" id="SM00965"/>
    </source>
</evidence>
<dbReference type="InterPro" id="IPR038591">
    <property type="entry name" value="NolW-like_sf"/>
</dbReference>
<feature type="chain" id="PRO_5016289376" description="Secretin/TonB short N-terminal domain-containing protein" evidence="10">
    <location>
        <begin position="23"/>
        <end position="603"/>
    </location>
</feature>
<dbReference type="PANTHER" id="PTHR30332">
    <property type="entry name" value="PROBABLE GENERAL SECRETION PATHWAY PROTEIN D"/>
    <property type="match status" value="1"/>
</dbReference>
<dbReference type="InterPro" id="IPR011662">
    <property type="entry name" value="Secretin/TonB_short_N"/>
</dbReference>
<evidence type="ECO:0000256" key="9">
    <source>
        <dbReference type="SAM" id="MobiDB-lite"/>
    </source>
</evidence>
<dbReference type="AlphaFoldDB" id="A0A317ZCS2"/>
<feature type="coiled-coil region" evidence="8">
    <location>
        <begin position="557"/>
        <end position="602"/>
    </location>
</feature>
<dbReference type="PANTHER" id="PTHR30332:SF24">
    <property type="entry name" value="SECRETIN GSPD-RELATED"/>
    <property type="match status" value="1"/>
</dbReference>
<proteinExistence type="inferred from homology"/>
<dbReference type="InterPro" id="IPR005644">
    <property type="entry name" value="NolW-like"/>
</dbReference>
<dbReference type="GO" id="GO:0009279">
    <property type="term" value="C:cell outer membrane"/>
    <property type="evidence" value="ECO:0007669"/>
    <property type="project" value="UniProtKB-SubCell"/>
</dbReference>
<dbReference type="OrthoDB" id="9779724at2"/>
<dbReference type="InterPro" id="IPR050810">
    <property type="entry name" value="Bact_Secretion_Sys_Channel"/>
</dbReference>
<dbReference type="RefSeq" id="WP_110132173.1">
    <property type="nucleotide sequence ID" value="NZ_QHJQ01000014.1"/>
</dbReference>
<dbReference type="GO" id="GO:0015627">
    <property type="term" value="C:type II protein secretion system complex"/>
    <property type="evidence" value="ECO:0007669"/>
    <property type="project" value="TreeGrafter"/>
</dbReference>
<gene>
    <name evidence="12" type="ORF">DDZ13_14455</name>
</gene>
<dbReference type="FunCoup" id="A0A317ZCS2">
    <property type="interactions" value="69"/>
</dbReference>
<keyword evidence="2 7" id="KW-0813">Transport</keyword>
<name>A0A317ZCS2_9BACT</name>
<feature type="region of interest" description="Disordered" evidence="9">
    <location>
        <begin position="291"/>
        <end position="322"/>
    </location>
</feature>
<evidence type="ECO:0000256" key="5">
    <source>
        <dbReference type="ARBA" id="ARBA00023237"/>
    </source>
</evidence>